<keyword evidence="2" id="KW-1185">Reference proteome</keyword>
<dbReference type="AlphaFoldDB" id="S7QAJ2"/>
<evidence type="ECO:0008006" key="3">
    <source>
        <dbReference type="Google" id="ProtNLM"/>
    </source>
</evidence>
<dbReference type="HOGENOM" id="CLU_056788_9_0_1"/>
<dbReference type="OMA" id="YLARMNI"/>
<dbReference type="OrthoDB" id="2963563at2759"/>
<proteinExistence type="predicted"/>
<reference evidence="1 2" key="1">
    <citation type="journal article" date="2012" name="Science">
        <title>The Paleozoic origin of enzymatic lignin decomposition reconstructed from 31 fungal genomes.</title>
        <authorList>
            <person name="Floudas D."/>
            <person name="Binder M."/>
            <person name="Riley R."/>
            <person name="Barry K."/>
            <person name="Blanchette R.A."/>
            <person name="Henrissat B."/>
            <person name="Martinez A.T."/>
            <person name="Otillar R."/>
            <person name="Spatafora J.W."/>
            <person name="Yadav J.S."/>
            <person name="Aerts A."/>
            <person name="Benoit I."/>
            <person name="Boyd A."/>
            <person name="Carlson A."/>
            <person name="Copeland A."/>
            <person name="Coutinho P.M."/>
            <person name="de Vries R.P."/>
            <person name="Ferreira P."/>
            <person name="Findley K."/>
            <person name="Foster B."/>
            <person name="Gaskell J."/>
            <person name="Glotzer D."/>
            <person name="Gorecki P."/>
            <person name="Heitman J."/>
            <person name="Hesse C."/>
            <person name="Hori C."/>
            <person name="Igarashi K."/>
            <person name="Jurgens J.A."/>
            <person name="Kallen N."/>
            <person name="Kersten P."/>
            <person name="Kohler A."/>
            <person name="Kuees U."/>
            <person name="Kumar T.K.A."/>
            <person name="Kuo A."/>
            <person name="LaButti K."/>
            <person name="Larrondo L.F."/>
            <person name="Lindquist E."/>
            <person name="Ling A."/>
            <person name="Lombard V."/>
            <person name="Lucas S."/>
            <person name="Lundell T."/>
            <person name="Martin R."/>
            <person name="McLaughlin D.J."/>
            <person name="Morgenstern I."/>
            <person name="Morin E."/>
            <person name="Murat C."/>
            <person name="Nagy L.G."/>
            <person name="Nolan M."/>
            <person name="Ohm R.A."/>
            <person name="Patyshakuliyeva A."/>
            <person name="Rokas A."/>
            <person name="Ruiz-Duenas F.J."/>
            <person name="Sabat G."/>
            <person name="Salamov A."/>
            <person name="Samejima M."/>
            <person name="Schmutz J."/>
            <person name="Slot J.C."/>
            <person name="St John F."/>
            <person name="Stenlid J."/>
            <person name="Sun H."/>
            <person name="Sun S."/>
            <person name="Syed K."/>
            <person name="Tsang A."/>
            <person name="Wiebenga A."/>
            <person name="Young D."/>
            <person name="Pisabarro A."/>
            <person name="Eastwood D.C."/>
            <person name="Martin F."/>
            <person name="Cullen D."/>
            <person name="Grigoriev I.V."/>
            <person name="Hibbett D.S."/>
        </authorList>
    </citation>
    <scope>NUCLEOTIDE SEQUENCE [LARGE SCALE GENOMIC DNA]</scope>
    <source>
        <strain evidence="1 2">ATCC 11539</strain>
    </source>
</reference>
<dbReference type="RefSeq" id="XP_007863875.1">
    <property type="nucleotide sequence ID" value="XM_007865684.1"/>
</dbReference>
<name>S7QAJ2_GLOTA</name>
<dbReference type="SUPFAM" id="SSF46689">
    <property type="entry name" value="Homeodomain-like"/>
    <property type="match status" value="1"/>
</dbReference>
<organism evidence="1 2">
    <name type="scientific">Gloeophyllum trabeum (strain ATCC 11539 / FP-39264 / Madison 617)</name>
    <name type="common">Brown rot fungus</name>
    <dbReference type="NCBI Taxonomy" id="670483"/>
    <lineage>
        <taxon>Eukaryota</taxon>
        <taxon>Fungi</taxon>
        <taxon>Dikarya</taxon>
        <taxon>Basidiomycota</taxon>
        <taxon>Agaricomycotina</taxon>
        <taxon>Agaricomycetes</taxon>
        <taxon>Gloeophyllales</taxon>
        <taxon>Gloeophyllaceae</taxon>
        <taxon>Gloeophyllum</taxon>
    </lineage>
</organism>
<sequence>RHISTSVKEQLVYMSRNMKPKEIVKCTGIGKTCIYRTLGLWKRTSHVSRKPVRIGCPRVLNGIDLAYLESVIERTPDASLPELKSLLHQARRVSVSEATISRVLRRRGFTRKRVR</sequence>
<feature type="non-terminal residue" evidence="1">
    <location>
        <position position="1"/>
    </location>
</feature>
<dbReference type="eggNOG" id="ENOG502SXQ5">
    <property type="taxonomic scope" value="Eukaryota"/>
</dbReference>
<dbReference type="InterPro" id="IPR009057">
    <property type="entry name" value="Homeodomain-like_sf"/>
</dbReference>
<feature type="non-terminal residue" evidence="1">
    <location>
        <position position="115"/>
    </location>
</feature>
<dbReference type="KEGG" id="gtr:GLOTRDRAFT_23213"/>
<dbReference type="EMBL" id="KB469299">
    <property type="protein sequence ID" value="EPQ56936.1"/>
    <property type="molecule type" value="Genomic_DNA"/>
</dbReference>
<dbReference type="GeneID" id="19305092"/>
<dbReference type="Proteomes" id="UP000030669">
    <property type="component" value="Unassembled WGS sequence"/>
</dbReference>
<gene>
    <name evidence="1" type="ORF">GLOTRDRAFT_23213</name>
</gene>
<accession>S7QAJ2</accession>
<protein>
    <recommendedName>
        <fullName evidence="3">Transposase Tc1-like domain-containing protein</fullName>
    </recommendedName>
</protein>
<evidence type="ECO:0000313" key="1">
    <source>
        <dbReference type="EMBL" id="EPQ56936.1"/>
    </source>
</evidence>
<evidence type="ECO:0000313" key="2">
    <source>
        <dbReference type="Proteomes" id="UP000030669"/>
    </source>
</evidence>